<dbReference type="GO" id="GO:0015171">
    <property type="term" value="F:amino acid transmembrane transporter activity"/>
    <property type="evidence" value="ECO:0007669"/>
    <property type="project" value="TreeGrafter"/>
</dbReference>
<dbReference type="Proteomes" id="UP000556026">
    <property type="component" value="Unassembled WGS sequence"/>
</dbReference>
<organism evidence="7 8">
    <name type="scientific">Geomonas silvestris</name>
    <dbReference type="NCBI Taxonomy" id="2740184"/>
    <lineage>
        <taxon>Bacteria</taxon>
        <taxon>Pseudomonadati</taxon>
        <taxon>Thermodesulfobacteriota</taxon>
        <taxon>Desulfuromonadia</taxon>
        <taxon>Geobacterales</taxon>
        <taxon>Geobacteraceae</taxon>
        <taxon>Geomonas</taxon>
    </lineage>
</organism>
<reference evidence="8" key="1">
    <citation type="submission" date="2020-06" db="EMBL/GenBank/DDBJ databases">
        <title>Draft genomic sequence of Geomonas sp. Red330.</title>
        <authorList>
            <person name="Itoh H."/>
            <person name="Zhenxing X."/>
            <person name="Ushijima N."/>
            <person name="Masuda Y."/>
            <person name="Shiratori Y."/>
            <person name="Senoo K."/>
        </authorList>
    </citation>
    <scope>NUCLEOTIDE SEQUENCE [LARGE SCALE GENOMIC DNA]</scope>
    <source>
        <strain evidence="8">Red330</strain>
    </source>
</reference>
<keyword evidence="5 6" id="KW-0472">Membrane</keyword>
<evidence type="ECO:0000256" key="3">
    <source>
        <dbReference type="ARBA" id="ARBA00022692"/>
    </source>
</evidence>
<evidence type="ECO:0000256" key="5">
    <source>
        <dbReference type="ARBA" id="ARBA00023136"/>
    </source>
</evidence>
<accession>A0A6V8MFE4</accession>
<feature type="transmembrane region" description="Helical" evidence="6">
    <location>
        <begin position="144"/>
        <end position="164"/>
    </location>
</feature>
<dbReference type="AlphaFoldDB" id="A0A6V8MFE4"/>
<comment type="subcellular location">
    <subcellularLocation>
        <location evidence="1">Cell membrane</location>
        <topology evidence="1">Multi-pass membrane protein</topology>
    </subcellularLocation>
</comment>
<feature type="transmembrane region" description="Helical" evidence="6">
    <location>
        <begin position="35"/>
        <end position="61"/>
    </location>
</feature>
<dbReference type="EMBL" id="BLXX01000002">
    <property type="protein sequence ID" value="GFO58662.1"/>
    <property type="molecule type" value="Genomic_DNA"/>
</dbReference>
<dbReference type="PANTHER" id="PTHR30086">
    <property type="entry name" value="ARGININE EXPORTER PROTEIN ARGO"/>
    <property type="match status" value="1"/>
</dbReference>
<sequence length="200" mass="21382">MTGFLAGLLLGFSLIAAIGAQNAFILKQGLRREHVFVLCLICSVSDALLIGFGVFGFSLVAAGLPALVPVARYAGAAFLFCYGAKSFATALGKDEVLVADASQRTELRSALASCLAFTWLNPHVYLDTLVLLGSVSTQYPQQQAFFALGAASASFCFFFALGYGARLLAPLFKRPLSWKVLEVVIGCVMWSIAAGLVWRR</sequence>
<evidence type="ECO:0000313" key="8">
    <source>
        <dbReference type="Proteomes" id="UP000556026"/>
    </source>
</evidence>
<keyword evidence="2" id="KW-1003">Cell membrane</keyword>
<evidence type="ECO:0000256" key="6">
    <source>
        <dbReference type="SAM" id="Phobius"/>
    </source>
</evidence>
<feature type="transmembrane region" description="Helical" evidence="6">
    <location>
        <begin position="176"/>
        <end position="198"/>
    </location>
</feature>
<gene>
    <name evidence="7" type="ORF">GMST_09870</name>
</gene>
<dbReference type="Pfam" id="PF01810">
    <property type="entry name" value="LysE"/>
    <property type="match status" value="1"/>
</dbReference>
<evidence type="ECO:0000313" key="7">
    <source>
        <dbReference type="EMBL" id="GFO58662.1"/>
    </source>
</evidence>
<keyword evidence="3 6" id="KW-0812">Transmembrane</keyword>
<proteinExistence type="predicted"/>
<name>A0A6V8MFE4_9BACT</name>
<dbReference type="GO" id="GO:0005886">
    <property type="term" value="C:plasma membrane"/>
    <property type="evidence" value="ECO:0007669"/>
    <property type="project" value="UniProtKB-SubCell"/>
</dbReference>
<keyword evidence="8" id="KW-1185">Reference proteome</keyword>
<evidence type="ECO:0000256" key="4">
    <source>
        <dbReference type="ARBA" id="ARBA00022989"/>
    </source>
</evidence>
<comment type="caution">
    <text evidence="7">The sequence shown here is derived from an EMBL/GenBank/DDBJ whole genome shotgun (WGS) entry which is preliminary data.</text>
</comment>
<protein>
    <submittedName>
        <fullName evidence="7">Amino acid transporter</fullName>
    </submittedName>
</protein>
<dbReference type="InterPro" id="IPR001123">
    <property type="entry name" value="LeuE-type"/>
</dbReference>
<keyword evidence="4 6" id="KW-1133">Transmembrane helix</keyword>
<dbReference type="PANTHER" id="PTHR30086:SF20">
    <property type="entry name" value="ARGININE EXPORTER PROTEIN ARGO-RELATED"/>
    <property type="match status" value="1"/>
</dbReference>
<evidence type="ECO:0000256" key="2">
    <source>
        <dbReference type="ARBA" id="ARBA00022475"/>
    </source>
</evidence>
<dbReference type="RefSeq" id="WP_183353515.1">
    <property type="nucleotide sequence ID" value="NZ_BLXX01000002.1"/>
</dbReference>
<evidence type="ECO:0000256" key="1">
    <source>
        <dbReference type="ARBA" id="ARBA00004651"/>
    </source>
</evidence>